<evidence type="ECO:0000313" key="1">
    <source>
        <dbReference type="EMBL" id="KDR41506.1"/>
    </source>
</evidence>
<accession>A0A069PVX3</accession>
<keyword evidence="2" id="KW-1185">Reference proteome</keyword>
<evidence type="ECO:0000313" key="2">
    <source>
        <dbReference type="Proteomes" id="UP000027466"/>
    </source>
</evidence>
<organism evidence="1 2">
    <name type="scientific">Caballeronia glathei</name>
    <dbReference type="NCBI Taxonomy" id="60547"/>
    <lineage>
        <taxon>Bacteria</taxon>
        <taxon>Pseudomonadati</taxon>
        <taxon>Pseudomonadota</taxon>
        <taxon>Betaproteobacteria</taxon>
        <taxon>Burkholderiales</taxon>
        <taxon>Burkholderiaceae</taxon>
        <taxon>Caballeronia</taxon>
    </lineage>
</organism>
<proteinExistence type="predicted"/>
<gene>
    <name evidence="1" type="ORF">BG61_16455</name>
</gene>
<dbReference type="RefSeq" id="WP_035939525.1">
    <property type="nucleotide sequence ID" value="NZ_CADFFX010000001.1"/>
</dbReference>
<dbReference type="EMBL" id="JFHC01000026">
    <property type="protein sequence ID" value="KDR41506.1"/>
    <property type="molecule type" value="Genomic_DNA"/>
</dbReference>
<name>A0A069PVX3_9BURK</name>
<sequence length="137" mass="14990">MLLIDDEIARLESLAPFLLSEAKAALASNVGHAFTMELAEHVPPGLRIRAPDNPNDDRDAPPWPLDLFVGLPLVELRRLANATDGARERLIARFGATFVPRLSRAIRQLAPHDIHYEAGRQSEKGTLTVLLDEPAAG</sequence>
<protein>
    <submittedName>
        <fullName evidence="1">Uncharacterized protein</fullName>
    </submittedName>
</protein>
<dbReference type="Proteomes" id="UP000027466">
    <property type="component" value="Unassembled WGS sequence"/>
</dbReference>
<reference evidence="1 2" key="1">
    <citation type="submission" date="2014-03" db="EMBL/GenBank/DDBJ databases">
        <title>Draft Genome Sequences of Four Burkholderia Strains.</title>
        <authorList>
            <person name="Liu X.Y."/>
            <person name="Li C.X."/>
            <person name="Xu J.H."/>
        </authorList>
    </citation>
    <scope>NUCLEOTIDE SEQUENCE [LARGE SCALE GENOMIC DNA]</scope>
    <source>
        <strain evidence="1 2">DSM 50014</strain>
    </source>
</reference>
<comment type="caution">
    <text evidence="1">The sequence shown here is derived from an EMBL/GenBank/DDBJ whole genome shotgun (WGS) entry which is preliminary data.</text>
</comment>
<dbReference type="AlphaFoldDB" id="A0A069PVX3"/>